<feature type="non-terminal residue" evidence="1">
    <location>
        <position position="1"/>
    </location>
</feature>
<keyword evidence="2" id="KW-1185">Reference proteome</keyword>
<gene>
    <name evidence="1" type="ORF">OFUS_LOCUS5409</name>
</gene>
<comment type="caution">
    <text evidence="1">The sequence shown here is derived from an EMBL/GenBank/DDBJ whole genome shotgun (WGS) entry which is preliminary data.</text>
</comment>
<evidence type="ECO:0000313" key="1">
    <source>
        <dbReference type="EMBL" id="CAH1778500.1"/>
    </source>
</evidence>
<dbReference type="AlphaFoldDB" id="A0A8S4NE96"/>
<reference evidence="1" key="1">
    <citation type="submission" date="2022-03" db="EMBL/GenBank/DDBJ databases">
        <authorList>
            <person name="Martin C."/>
        </authorList>
    </citation>
    <scope>NUCLEOTIDE SEQUENCE</scope>
</reference>
<accession>A0A8S4NE96</accession>
<dbReference type="EMBL" id="CAIIXF020000003">
    <property type="protein sequence ID" value="CAH1778500.1"/>
    <property type="molecule type" value="Genomic_DNA"/>
</dbReference>
<evidence type="ECO:0000313" key="2">
    <source>
        <dbReference type="Proteomes" id="UP000749559"/>
    </source>
</evidence>
<name>A0A8S4NE96_OWEFU</name>
<protein>
    <submittedName>
        <fullName evidence="1">Uncharacterized protein</fullName>
    </submittedName>
</protein>
<organism evidence="1 2">
    <name type="scientific">Owenia fusiformis</name>
    <name type="common">Polychaete worm</name>
    <dbReference type="NCBI Taxonomy" id="6347"/>
    <lineage>
        <taxon>Eukaryota</taxon>
        <taxon>Metazoa</taxon>
        <taxon>Spiralia</taxon>
        <taxon>Lophotrochozoa</taxon>
        <taxon>Annelida</taxon>
        <taxon>Polychaeta</taxon>
        <taxon>Sedentaria</taxon>
        <taxon>Canalipalpata</taxon>
        <taxon>Sabellida</taxon>
        <taxon>Oweniida</taxon>
        <taxon>Oweniidae</taxon>
        <taxon>Owenia</taxon>
    </lineage>
</organism>
<dbReference type="Proteomes" id="UP000749559">
    <property type="component" value="Unassembled WGS sequence"/>
</dbReference>
<sequence length="103" mass="11481">RSRHQFKTIMRLKVKLAGHSIVKQLILSEHFTFGELVTDTVTITEGCEMLGGGRISKLKDHLVESQEGHDATMLILQIGGNDLKCSESDIPYKAKINSIYTPL</sequence>
<proteinExistence type="predicted"/>